<feature type="domain" description="PPM-type phosphatase" evidence="7">
    <location>
        <begin position="23"/>
        <end position="733"/>
    </location>
</feature>
<comment type="similarity">
    <text evidence="3">Belongs to the PP2C family.</text>
</comment>
<dbReference type="Gene3D" id="3.60.40.10">
    <property type="entry name" value="PPM-type phosphatase domain"/>
    <property type="match status" value="2"/>
</dbReference>
<feature type="region of interest" description="Disordered" evidence="6">
    <location>
        <begin position="711"/>
        <end position="733"/>
    </location>
</feature>
<accession>A0A8J6LB16</accession>
<dbReference type="SMART" id="SM00332">
    <property type="entry name" value="PP2Cc"/>
    <property type="match status" value="1"/>
</dbReference>
<sequence>MGNHLSEPETTKNTARCQNANYQVGSSSMQGWRSSMEDAHTHILSLPDDPDAAFFAVYDGHCGSKTSEYASKHLHNLIPNREEYKNGDMGKGIKQAFLEIDRVMLEDESLKNDKSGSTAVAIIIKNGLLYCANVGDSRAVASIGGRAEPLSNDHKPNKEEEMDRIVAAGGWVDFDTVNGNLAMSRALGDFIFKRNQGQPQQEQIVTASTSVPPQAAANVDHVEENDGRKRVHLLPESKQIVYNVYEGLVARGCSNPIKETSELTRVPYTSVQKIVTNPNFEKKERKIKKFRRISENLGVEIKNIIYESYKNNVVPTTKNLMGKLEEKGFEIRYCEDTFRLYLRSIGFFYRMLDRRLAIMETPRLKKLRFEYIHQIRKFRAEGRSIIVLDETWYDSHDVLKKGITDGSSKYVLNTPPSRGKRIIILAAGSENGWVEGSLLLSAKNIKDCSADYHQDMDGALFESWFQNQLLPNIPQNSVIVMDNAKYHSRHLIKKPSQAMRKDEILNFMASHNIAVPQKNTKKDLLEILKNHDIPQQYVVDETAKERGHTVLRLRPYYCVLNPIEKEAFGKEVKKIDSNLWRNCFRHVINVENSYLSPTMPELIINLAEDSDDDETLYFENSDSDEDSYPEVQVYEVTPELEFVVIACDGIWEVMSNEKVVVYVRERIASGVQPEEICESLMMKCLTPKVGLLQGGTYEELSSKCARTYITESLDEEDISETEDEEDIPESKDE</sequence>
<keyword evidence="5" id="KW-0464">Manganese</keyword>
<dbReference type="AlphaFoldDB" id="A0A8J6LB16"/>
<dbReference type="EMBL" id="JABDTM020025887">
    <property type="protein sequence ID" value="KAH0812648.1"/>
    <property type="molecule type" value="Genomic_DNA"/>
</dbReference>
<evidence type="ECO:0000256" key="4">
    <source>
        <dbReference type="ARBA" id="ARBA00013081"/>
    </source>
</evidence>
<dbReference type="InterPro" id="IPR015655">
    <property type="entry name" value="PP2C"/>
</dbReference>
<dbReference type="GO" id="GO:0003676">
    <property type="term" value="F:nucleic acid binding"/>
    <property type="evidence" value="ECO:0007669"/>
    <property type="project" value="InterPro"/>
</dbReference>
<dbReference type="Gene3D" id="3.30.420.10">
    <property type="entry name" value="Ribonuclease H-like superfamily/Ribonuclease H"/>
    <property type="match status" value="1"/>
</dbReference>
<dbReference type="InterPro" id="IPR036457">
    <property type="entry name" value="PPM-type-like_dom_sf"/>
</dbReference>
<dbReference type="SUPFAM" id="SSF81606">
    <property type="entry name" value="PP2C-like"/>
    <property type="match status" value="2"/>
</dbReference>
<dbReference type="PANTHER" id="PTHR13832:SF565">
    <property type="entry name" value="AT28366P-RELATED"/>
    <property type="match status" value="1"/>
</dbReference>
<evidence type="ECO:0000259" key="7">
    <source>
        <dbReference type="PROSITE" id="PS51746"/>
    </source>
</evidence>
<evidence type="ECO:0000256" key="6">
    <source>
        <dbReference type="SAM" id="MobiDB-lite"/>
    </source>
</evidence>
<dbReference type="InterPro" id="IPR001932">
    <property type="entry name" value="PPM-type_phosphatase-like_dom"/>
</dbReference>
<dbReference type="InterPro" id="IPR036397">
    <property type="entry name" value="RNaseH_sf"/>
</dbReference>
<dbReference type="GO" id="GO:0004722">
    <property type="term" value="F:protein serine/threonine phosphatase activity"/>
    <property type="evidence" value="ECO:0007669"/>
    <property type="project" value="UniProtKB-EC"/>
</dbReference>
<feature type="compositionally biased region" description="Acidic residues" evidence="6">
    <location>
        <begin position="712"/>
        <end position="727"/>
    </location>
</feature>
<name>A0A8J6LB16_TENMO</name>
<comment type="cofactor">
    <cofactor evidence="2">
        <name>Mg(2+)</name>
        <dbReference type="ChEBI" id="CHEBI:18420"/>
    </cofactor>
</comment>
<evidence type="ECO:0000256" key="2">
    <source>
        <dbReference type="ARBA" id="ARBA00001946"/>
    </source>
</evidence>
<comment type="cofactor">
    <cofactor evidence="1">
        <name>Mn(2+)</name>
        <dbReference type="ChEBI" id="CHEBI:29035"/>
    </cofactor>
</comment>
<evidence type="ECO:0000313" key="9">
    <source>
        <dbReference type="Proteomes" id="UP000719412"/>
    </source>
</evidence>
<protein>
    <recommendedName>
        <fullName evidence="4">protein-serine/threonine phosphatase</fullName>
        <ecNumber evidence="4">3.1.3.16</ecNumber>
    </recommendedName>
</protein>
<gene>
    <name evidence="8" type="ORF">GEV33_010144</name>
</gene>
<reference evidence="8" key="1">
    <citation type="journal article" date="2020" name="J Insects Food Feed">
        <title>The yellow mealworm (Tenebrio molitor) genome: a resource for the emerging insects as food and feed industry.</title>
        <authorList>
            <person name="Eriksson T."/>
            <person name="Andere A."/>
            <person name="Kelstrup H."/>
            <person name="Emery V."/>
            <person name="Picard C."/>
        </authorList>
    </citation>
    <scope>NUCLEOTIDE SEQUENCE</scope>
    <source>
        <strain evidence="8">Stoneville</strain>
        <tissue evidence="8">Whole head</tissue>
    </source>
</reference>
<dbReference type="CDD" id="cd00143">
    <property type="entry name" value="PP2Cc"/>
    <property type="match status" value="1"/>
</dbReference>
<comment type="caution">
    <text evidence="8">The sequence shown here is derived from an EMBL/GenBank/DDBJ whole genome shotgun (WGS) entry which is preliminary data.</text>
</comment>
<reference evidence="8" key="2">
    <citation type="submission" date="2021-08" db="EMBL/GenBank/DDBJ databases">
        <authorList>
            <person name="Eriksson T."/>
        </authorList>
    </citation>
    <scope>NUCLEOTIDE SEQUENCE</scope>
    <source>
        <strain evidence="8">Stoneville</strain>
        <tissue evidence="8">Whole head</tissue>
    </source>
</reference>
<evidence type="ECO:0000256" key="3">
    <source>
        <dbReference type="ARBA" id="ARBA00006702"/>
    </source>
</evidence>
<evidence type="ECO:0000256" key="5">
    <source>
        <dbReference type="ARBA" id="ARBA00023211"/>
    </source>
</evidence>
<organism evidence="8 9">
    <name type="scientific">Tenebrio molitor</name>
    <name type="common">Yellow mealworm beetle</name>
    <dbReference type="NCBI Taxonomy" id="7067"/>
    <lineage>
        <taxon>Eukaryota</taxon>
        <taxon>Metazoa</taxon>
        <taxon>Ecdysozoa</taxon>
        <taxon>Arthropoda</taxon>
        <taxon>Hexapoda</taxon>
        <taxon>Insecta</taxon>
        <taxon>Pterygota</taxon>
        <taxon>Neoptera</taxon>
        <taxon>Endopterygota</taxon>
        <taxon>Coleoptera</taxon>
        <taxon>Polyphaga</taxon>
        <taxon>Cucujiformia</taxon>
        <taxon>Tenebrionidae</taxon>
        <taxon>Tenebrio</taxon>
    </lineage>
</organism>
<dbReference type="Pfam" id="PF00481">
    <property type="entry name" value="PP2C"/>
    <property type="match status" value="2"/>
</dbReference>
<keyword evidence="9" id="KW-1185">Reference proteome</keyword>
<dbReference type="EC" id="3.1.3.16" evidence="4"/>
<proteinExistence type="inferred from homology"/>
<dbReference type="PANTHER" id="PTHR13832">
    <property type="entry name" value="PROTEIN PHOSPHATASE 2C"/>
    <property type="match status" value="1"/>
</dbReference>
<evidence type="ECO:0000256" key="1">
    <source>
        <dbReference type="ARBA" id="ARBA00001936"/>
    </source>
</evidence>
<dbReference type="Proteomes" id="UP000719412">
    <property type="component" value="Unassembled WGS sequence"/>
</dbReference>
<dbReference type="PROSITE" id="PS51746">
    <property type="entry name" value="PPM_2"/>
    <property type="match status" value="1"/>
</dbReference>
<evidence type="ECO:0000313" key="8">
    <source>
        <dbReference type="EMBL" id="KAH0812648.1"/>
    </source>
</evidence>